<sequence length="391" mass="44527">MPYIRPQTINSEFAIVGGGVAGLAMSIAFQQIDKDFVLFEQTKEIKGIGAGFGLAANAMYALELLDIRSEVEKIGFYLDSYNILDQKGHVLVSPDTSAIHKKYQQQNFAIHRADLHLFFLSKIKSEKLQLNKRAIRLERHTDHVTLFFEDGTQHTSRFLIIADGIKSPLRQQLIPSSLPRYSGYTCWRATIGNAETKLEKGTETWGKLGRFGMTPLINNRIYWYACINSIPNNPIYKAYKVNDLLRHFRSYHNPIPTILAHTKDEDLIWNDIMDIQPLKQLAYDNILLIGDAGHATTPNMGQGACQALEDVAVLLDELRLRTKVKEAFSSFEQRRLSRTKYITNTSKLIGEIAQWDNSLLVAVRNTLMQFMPAQFAQKNLNKLLSEDFMKI</sequence>
<reference evidence="4 5" key="1">
    <citation type="submission" date="2016-10" db="EMBL/GenBank/DDBJ databases">
        <authorList>
            <person name="de Groot N.N."/>
        </authorList>
    </citation>
    <scope>NUCLEOTIDE SEQUENCE [LARGE SCALE GENOMIC DNA]</scope>
    <source>
        <strain evidence="4 5">DSM 22789</strain>
    </source>
</reference>
<keyword evidence="1" id="KW-0560">Oxidoreductase</keyword>
<evidence type="ECO:0000259" key="3">
    <source>
        <dbReference type="Pfam" id="PF01494"/>
    </source>
</evidence>
<dbReference type="PRINTS" id="PR00420">
    <property type="entry name" value="RNGMNOXGNASE"/>
</dbReference>
<evidence type="ECO:0000313" key="4">
    <source>
        <dbReference type="EMBL" id="SFS86568.1"/>
    </source>
</evidence>
<dbReference type="SUPFAM" id="SSF51905">
    <property type="entry name" value="FAD/NAD(P)-binding domain"/>
    <property type="match status" value="1"/>
</dbReference>
<keyword evidence="2" id="KW-0503">Monooxygenase</keyword>
<dbReference type="RefSeq" id="WP_093365500.1">
    <property type="nucleotide sequence ID" value="NZ_FOZZ01000006.1"/>
</dbReference>
<dbReference type="InterPro" id="IPR036188">
    <property type="entry name" value="FAD/NAD-bd_sf"/>
</dbReference>
<evidence type="ECO:0000256" key="2">
    <source>
        <dbReference type="ARBA" id="ARBA00023033"/>
    </source>
</evidence>
<gene>
    <name evidence="4" type="ORF">SAMN05660206_10652</name>
</gene>
<evidence type="ECO:0000256" key="1">
    <source>
        <dbReference type="ARBA" id="ARBA00023002"/>
    </source>
</evidence>
<name>A0A1I6TBS1_9SPHI</name>
<accession>A0A1I6TBS1</accession>
<dbReference type="STRING" id="683125.SAMN05660206_10652"/>
<keyword evidence="5" id="KW-1185">Reference proteome</keyword>
<proteinExistence type="predicted"/>
<dbReference type="Pfam" id="PF01494">
    <property type="entry name" value="FAD_binding_3"/>
    <property type="match status" value="1"/>
</dbReference>
<dbReference type="NCBIfam" id="NF005243">
    <property type="entry name" value="PRK06753.1"/>
    <property type="match status" value="1"/>
</dbReference>
<dbReference type="Gene3D" id="3.50.50.60">
    <property type="entry name" value="FAD/NAD(P)-binding domain"/>
    <property type="match status" value="1"/>
</dbReference>
<dbReference type="AlphaFoldDB" id="A0A1I6TBS1"/>
<feature type="domain" description="FAD-binding" evidence="3">
    <location>
        <begin position="14"/>
        <end position="340"/>
    </location>
</feature>
<dbReference type="PANTHER" id="PTHR13789:SF309">
    <property type="entry name" value="PUTATIVE (AFU_ORTHOLOGUE AFUA_6G14510)-RELATED"/>
    <property type="match status" value="1"/>
</dbReference>
<evidence type="ECO:0000313" key="5">
    <source>
        <dbReference type="Proteomes" id="UP000198785"/>
    </source>
</evidence>
<dbReference type="InterPro" id="IPR050493">
    <property type="entry name" value="FAD-dep_Monooxygenase_BioMet"/>
</dbReference>
<dbReference type="PANTHER" id="PTHR13789">
    <property type="entry name" value="MONOOXYGENASE"/>
    <property type="match status" value="1"/>
</dbReference>
<dbReference type="OrthoDB" id="9766816at2"/>
<organism evidence="4 5">
    <name type="scientific">Sphingobacterium wenxiniae</name>
    <dbReference type="NCBI Taxonomy" id="683125"/>
    <lineage>
        <taxon>Bacteria</taxon>
        <taxon>Pseudomonadati</taxon>
        <taxon>Bacteroidota</taxon>
        <taxon>Sphingobacteriia</taxon>
        <taxon>Sphingobacteriales</taxon>
        <taxon>Sphingobacteriaceae</taxon>
        <taxon>Sphingobacterium</taxon>
    </lineage>
</organism>
<dbReference type="GO" id="GO:0071949">
    <property type="term" value="F:FAD binding"/>
    <property type="evidence" value="ECO:0007669"/>
    <property type="project" value="InterPro"/>
</dbReference>
<dbReference type="Proteomes" id="UP000198785">
    <property type="component" value="Unassembled WGS sequence"/>
</dbReference>
<protein>
    <submittedName>
        <fullName evidence="4">2-polyprenyl-6-methoxyphenol hydroxylase</fullName>
    </submittedName>
</protein>
<dbReference type="EMBL" id="FOZZ01000006">
    <property type="protein sequence ID" value="SFS86568.1"/>
    <property type="molecule type" value="Genomic_DNA"/>
</dbReference>
<dbReference type="InterPro" id="IPR002938">
    <property type="entry name" value="FAD-bd"/>
</dbReference>
<dbReference type="GO" id="GO:0004497">
    <property type="term" value="F:monooxygenase activity"/>
    <property type="evidence" value="ECO:0007669"/>
    <property type="project" value="UniProtKB-KW"/>
</dbReference>